<accession>A0A085Z3A6</accession>
<reference evidence="1 2" key="1">
    <citation type="submission" date="2014-07" db="EMBL/GenBank/DDBJ databases">
        <title>Genome of Chryseobacterium formosense LMG 24722.</title>
        <authorList>
            <person name="Pipes S.E."/>
            <person name="Stropko S.J."/>
            <person name="Newman J.D."/>
        </authorList>
    </citation>
    <scope>NUCLEOTIDE SEQUENCE [LARGE SCALE GENOMIC DNA]</scope>
    <source>
        <strain evidence="1 2">LMG 24722</strain>
    </source>
</reference>
<evidence type="ECO:0000313" key="1">
    <source>
        <dbReference type="EMBL" id="KFE98919.1"/>
    </source>
</evidence>
<sequence length="192" mass="22423">MLIILKKNRIMKYTLIFSIIFGILHSCTIRKNIFNSQTDYLIYNNSKYAPIQIIKNKEIIGTASKNSFTIKNNSKNKILIFSTVLENESMFYSKRNITVKNNILLIDSFYNNYMDDASNSGIKKFNFIEIQPNNKLVINYNIDDFKINFKQTKKIQLQYYFLEKKSDSSNNLLEVPKDGLKVKTVLSRIGTK</sequence>
<dbReference type="STRING" id="236814.IX39_16065"/>
<gene>
    <name evidence="1" type="ORF">IX39_16065</name>
</gene>
<protein>
    <submittedName>
        <fullName evidence="1">Uncharacterized protein</fullName>
    </submittedName>
</protein>
<dbReference type="EMBL" id="JPRP01000002">
    <property type="protein sequence ID" value="KFE98919.1"/>
    <property type="molecule type" value="Genomic_DNA"/>
</dbReference>
<keyword evidence="2" id="KW-1185">Reference proteome</keyword>
<dbReference type="AlphaFoldDB" id="A0A085Z3A6"/>
<organism evidence="1 2">
    <name type="scientific">Chryseobacterium formosense</name>
    <dbReference type="NCBI Taxonomy" id="236814"/>
    <lineage>
        <taxon>Bacteria</taxon>
        <taxon>Pseudomonadati</taxon>
        <taxon>Bacteroidota</taxon>
        <taxon>Flavobacteriia</taxon>
        <taxon>Flavobacteriales</taxon>
        <taxon>Weeksellaceae</taxon>
        <taxon>Chryseobacterium group</taxon>
        <taxon>Chryseobacterium</taxon>
    </lineage>
</organism>
<comment type="caution">
    <text evidence="1">The sequence shown here is derived from an EMBL/GenBank/DDBJ whole genome shotgun (WGS) entry which is preliminary data.</text>
</comment>
<proteinExistence type="predicted"/>
<name>A0A085Z3A6_9FLAO</name>
<dbReference type="Proteomes" id="UP000028713">
    <property type="component" value="Unassembled WGS sequence"/>
</dbReference>
<evidence type="ECO:0000313" key="2">
    <source>
        <dbReference type="Proteomes" id="UP000028713"/>
    </source>
</evidence>